<name>A0AAV5UGV3_9BILA</name>
<feature type="non-terminal residue" evidence="2">
    <location>
        <position position="1"/>
    </location>
</feature>
<keyword evidence="1" id="KW-0812">Transmembrane</keyword>
<evidence type="ECO:0000313" key="3">
    <source>
        <dbReference type="Proteomes" id="UP001432027"/>
    </source>
</evidence>
<proteinExistence type="predicted"/>
<gene>
    <name evidence="2" type="ORF">PENTCL1PPCAC_27880</name>
</gene>
<organism evidence="2 3">
    <name type="scientific">Pristionchus entomophagus</name>
    <dbReference type="NCBI Taxonomy" id="358040"/>
    <lineage>
        <taxon>Eukaryota</taxon>
        <taxon>Metazoa</taxon>
        <taxon>Ecdysozoa</taxon>
        <taxon>Nematoda</taxon>
        <taxon>Chromadorea</taxon>
        <taxon>Rhabditida</taxon>
        <taxon>Rhabditina</taxon>
        <taxon>Diplogasteromorpha</taxon>
        <taxon>Diplogasteroidea</taxon>
        <taxon>Neodiplogasteridae</taxon>
        <taxon>Pristionchus</taxon>
    </lineage>
</organism>
<protein>
    <recommendedName>
        <fullName evidence="4">G protein-coupled receptor</fullName>
    </recommendedName>
</protein>
<feature type="transmembrane region" description="Helical" evidence="1">
    <location>
        <begin position="46"/>
        <end position="65"/>
    </location>
</feature>
<keyword evidence="3" id="KW-1185">Reference proteome</keyword>
<dbReference type="EMBL" id="BTSX01000006">
    <property type="protein sequence ID" value="GMT05706.1"/>
    <property type="molecule type" value="Genomic_DNA"/>
</dbReference>
<reference evidence="2" key="1">
    <citation type="submission" date="2023-10" db="EMBL/GenBank/DDBJ databases">
        <title>Genome assembly of Pristionchus species.</title>
        <authorList>
            <person name="Yoshida K."/>
            <person name="Sommer R.J."/>
        </authorList>
    </citation>
    <scope>NUCLEOTIDE SEQUENCE</scope>
    <source>
        <strain evidence="2">RS0144</strain>
    </source>
</reference>
<sequence>TISFQINKMISNRTSNSIDADTTDRISERISIEHCIEMCPSHIGKIFLTVVLTIFLWTPICYILSYKWIKFREEIGEN</sequence>
<accession>A0AAV5UGV3</accession>
<feature type="non-terminal residue" evidence="2">
    <location>
        <position position="78"/>
    </location>
</feature>
<dbReference type="Proteomes" id="UP001432027">
    <property type="component" value="Unassembled WGS sequence"/>
</dbReference>
<evidence type="ECO:0008006" key="4">
    <source>
        <dbReference type="Google" id="ProtNLM"/>
    </source>
</evidence>
<keyword evidence="1" id="KW-0472">Membrane</keyword>
<evidence type="ECO:0000313" key="2">
    <source>
        <dbReference type="EMBL" id="GMT05706.1"/>
    </source>
</evidence>
<comment type="caution">
    <text evidence="2">The sequence shown here is derived from an EMBL/GenBank/DDBJ whole genome shotgun (WGS) entry which is preliminary data.</text>
</comment>
<dbReference type="AlphaFoldDB" id="A0AAV5UGV3"/>
<keyword evidence="1" id="KW-1133">Transmembrane helix</keyword>
<evidence type="ECO:0000256" key="1">
    <source>
        <dbReference type="SAM" id="Phobius"/>
    </source>
</evidence>